<accession>A0AAU6WTE7</accession>
<dbReference type="RefSeq" id="WP_345767485.1">
    <property type="nucleotide sequence ID" value="NZ_CP154834.1"/>
</dbReference>
<protein>
    <submittedName>
        <fullName evidence="1">Uncharacterized protein</fullName>
    </submittedName>
</protein>
<evidence type="ECO:0000313" key="2">
    <source>
        <dbReference type="Proteomes" id="UP001463665"/>
    </source>
</evidence>
<dbReference type="Proteomes" id="UP001463665">
    <property type="component" value="Chromosome"/>
</dbReference>
<keyword evidence="2" id="KW-1185">Reference proteome</keyword>
<name>A0AAU6WTE7_9FLAO</name>
<evidence type="ECO:0000313" key="1">
    <source>
        <dbReference type="EMBL" id="XAO75990.1"/>
    </source>
</evidence>
<gene>
    <name evidence="1" type="ORF">AAFP95_09325</name>
</gene>
<dbReference type="EMBL" id="CP154834">
    <property type="protein sequence ID" value="XAO75990.1"/>
    <property type="molecule type" value="Genomic_DNA"/>
</dbReference>
<organism evidence="1 2">
    <name type="scientific">Chryseobacterium endophyticum</name>
    <dbReference type="NCBI Taxonomy" id="1854762"/>
    <lineage>
        <taxon>Bacteria</taxon>
        <taxon>Pseudomonadati</taxon>
        <taxon>Bacteroidota</taxon>
        <taxon>Flavobacteriia</taxon>
        <taxon>Flavobacteriales</taxon>
        <taxon>Weeksellaceae</taxon>
        <taxon>Chryseobacterium group</taxon>
        <taxon>Chryseobacterium</taxon>
    </lineage>
</organism>
<sequence>MDKAKILLEEKMKNLAYFSEDDFTNATKNVNDGFRMLLPTEIYKSYEAYNSSSLALTRFANVNPAVKSVTMYYQPVPDKEFDFVINPVVHEPVIQILYEIKLSIKRNPERKIAAELKASKKEKSVSGCFKNMLMKDFNFRSKILILIEIPLTVNRLALSTFV</sequence>
<proteinExistence type="predicted"/>
<dbReference type="AlphaFoldDB" id="A0AAU6WTE7"/>
<reference evidence="1 2" key="1">
    <citation type="submission" date="2024-04" db="EMBL/GenBank/DDBJ databases">
        <title>Genome sequencing and assembly of rice foliar adapted Chryseobacterium endophyticum OsEnb-ALM-A6.</title>
        <authorList>
            <person name="Kumar S."/>
            <person name="Javed M."/>
            <person name="Chouhan V."/>
            <person name="Charishma K."/>
            <person name="Patel A."/>
            <person name="Kumar M."/>
            <person name="Sahu K.P."/>
            <person name="Kumar A."/>
        </authorList>
    </citation>
    <scope>NUCLEOTIDE SEQUENCE [LARGE SCALE GENOMIC DNA]</scope>
    <source>
        <strain evidence="1 2">OsEnb-ALM-A6</strain>
    </source>
</reference>